<evidence type="ECO:0000256" key="1">
    <source>
        <dbReference type="ARBA" id="ARBA00022491"/>
    </source>
</evidence>
<dbReference type="EMBL" id="PFBP01000032">
    <property type="protein sequence ID" value="PIT89807.1"/>
    <property type="molecule type" value="Genomic_DNA"/>
</dbReference>
<evidence type="ECO:0000313" key="7">
    <source>
        <dbReference type="Proteomes" id="UP000231464"/>
    </source>
</evidence>
<feature type="domain" description="Heat-inducible transcription repressor HrcA C-terminal" evidence="5">
    <location>
        <begin position="105"/>
        <end position="214"/>
    </location>
</feature>
<comment type="caution">
    <text evidence="6">The sequence shown here is derived from an EMBL/GenBank/DDBJ whole genome shotgun (WGS) entry which is preliminary data.</text>
</comment>
<accession>A0A2M6WAK2</accession>
<dbReference type="GO" id="GO:0003677">
    <property type="term" value="F:DNA binding"/>
    <property type="evidence" value="ECO:0007669"/>
    <property type="project" value="InterPro"/>
</dbReference>
<dbReference type="PANTHER" id="PTHR34824">
    <property type="entry name" value="HEAT-INDUCIBLE TRANSCRIPTION REPRESSOR HRCA"/>
    <property type="match status" value="1"/>
</dbReference>
<dbReference type="InterPro" id="IPR029016">
    <property type="entry name" value="GAF-like_dom_sf"/>
</dbReference>
<dbReference type="PANTHER" id="PTHR34824:SF1">
    <property type="entry name" value="HEAT-INDUCIBLE TRANSCRIPTION REPRESSOR HRCA"/>
    <property type="match status" value="1"/>
</dbReference>
<evidence type="ECO:0000256" key="2">
    <source>
        <dbReference type="ARBA" id="ARBA00023015"/>
    </source>
</evidence>
<dbReference type="Pfam" id="PF01628">
    <property type="entry name" value="HrcA"/>
    <property type="match status" value="1"/>
</dbReference>
<dbReference type="SUPFAM" id="SSF55781">
    <property type="entry name" value="GAF domain-like"/>
    <property type="match status" value="1"/>
</dbReference>
<dbReference type="SUPFAM" id="SSF46785">
    <property type="entry name" value="Winged helix' DNA-binding domain"/>
    <property type="match status" value="1"/>
</dbReference>
<protein>
    <recommendedName>
        <fullName evidence="5">Heat-inducible transcription repressor HrcA C-terminal domain-containing protein</fullName>
    </recommendedName>
</protein>
<dbReference type="InterPro" id="IPR036390">
    <property type="entry name" value="WH_DNA-bd_sf"/>
</dbReference>
<gene>
    <name evidence="6" type="ORF">COU23_01920</name>
</gene>
<keyword evidence="1" id="KW-0678">Repressor</keyword>
<dbReference type="GO" id="GO:0045892">
    <property type="term" value="P:negative regulation of DNA-templated transcription"/>
    <property type="evidence" value="ECO:0007669"/>
    <property type="project" value="TreeGrafter"/>
</dbReference>
<dbReference type="InterPro" id="IPR002571">
    <property type="entry name" value="HrcA"/>
</dbReference>
<dbReference type="Gene3D" id="3.30.450.40">
    <property type="match status" value="1"/>
</dbReference>
<proteinExistence type="predicted"/>
<evidence type="ECO:0000256" key="4">
    <source>
        <dbReference type="ARBA" id="ARBA00023163"/>
    </source>
</evidence>
<name>A0A2M6WAK2_9BACT</name>
<evidence type="ECO:0000313" key="6">
    <source>
        <dbReference type="EMBL" id="PIT89807.1"/>
    </source>
</evidence>
<dbReference type="Proteomes" id="UP000231464">
    <property type="component" value="Unassembled WGS sequence"/>
</dbReference>
<evidence type="ECO:0000259" key="5">
    <source>
        <dbReference type="Pfam" id="PF01628"/>
    </source>
</evidence>
<evidence type="ECO:0000256" key="3">
    <source>
        <dbReference type="ARBA" id="ARBA00023016"/>
    </source>
</evidence>
<organism evidence="6 7">
    <name type="scientific">Candidatus Kuenenbacteria bacterium CG10_big_fil_rev_8_21_14_0_10_36_11</name>
    <dbReference type="NCBI Taxonomy" id="1974618"/>
    <lineage>
        <taxon>Bacteria</taxon>
        <taxon>Candidatus Kueneniibacteriota</taxon>
    </lineage>
</organism>
<dbReference type="InterPro" id="IPR036388">
    <property type="entry name" value="WH-like_DNA-bd_sf"/>
</dbReference>
<keyword evidence="4" id="KW-0804">Transcription</keyword>
<keyword evidence="2" id="KW-0805">Transcription regulation</keyword>
<sequence>MHPRQKELFKHIVEEYIKTALPVGSKLIVEKFNWDISPATIRNDMMELENAELIFQPHTSAGRVPTEFGYKKYVIENVDLAKMISEKDKNDFLRILENYESGSTEKIKQLAKILAEKSGLSVVVGFQDNDVYYTGLSNLFSQPEFQDLNLVCNLSVVIDHLDEAMQNIYGKIDKEVMIKIGAENPFAHDCAAVLVKIKNILIGIVGPMRMNYQKNAELINFAKNIL</sequence>
<dbReference type="InterPro" id="IPR021153">
    <property type="entry name" value="HrcA_C"/>
</dbReference>
<dbReference type="AlphaFoldDB" id="A0A2M6WAK2"/>
<dbReference type="Gene3D" id="1.10.10.10">
    <property type="entry name" value="Winged helix-like DNA-binding domain superfamily/Winged helix DNA-binding domain"/>
    <property type="match status" value="1"/>
</dbReference>
<reference evidence="7" key="1">
    <citation type="submission" date="2017-09" db="EMBL/GenBank/DDBJ databases">
        <title>Depth-based differentiation of microbial function through sediment-hosted aquifers and enrichment of novel symbionts in the deep terrestrial subsurface.</title>
        <authorList>
            <person name="Probst A.J."/>
            <person name="Ladd B."/>
            <person name="Jarett J.K."/>
            <person name="Geller-Mcgrath D.E."/>
            <person name="Sieber C.M.K."/>
            <person name="Emerson J.B."/>
            <person name="Anantharaman K."/>
            <person name="Thomas B.C."/>
            <person name="Malmstrom R."/>
            <person name="Stieglmeier M."/>
            <person name="Klingl A."/>
            <person name="Woyke T."/>
            <person name="Ryan C.M."/>
            <person name="Banfield J.F."/>
        </authorList>
    </citation>
    <scope>NUCLEOTIDE SEQUENCE [LARGE SCALE GENOMIC DNA]</scope>
</reference>
<keyword evidence="3" id="KW-0346">Stress response</keyword>